<dbReference type="KEGG" id="obj:EIO64_02065"/>
<proteinExistence type="predicted"/>
<organism evidence="1 2">
    <name type="scientific">Dysosmobacter welbionis</name>
    <dbReference type="NCBI Taxonomy" id="2093857"/>
    <lineage>
        <taxon>Bacteria</taxon>
        <taxon>Bacillati</taxon>
        <taxon>Bacillota</taxon>
        <taxon>Clostridia</taxon>
        <taxon>Eubacteriales</taxon>
        <taxon>Oscillospiraceae</taxon>
        <taxon>Dysosmobacter</taxon>
    </lineage>
</organism>
<keyword evidence="2" id="KW-1185">Reference proteome</keyword>
<protein>
    <submittedName>
        <fullName evidence="1">Uncharacterized protein</fullName>
    </submittedName>
</protein>
<name>A0A4D7AKQ9_9FIRM</name>
<reference evidence="2" key="1">
    <citation type="submission" date="2018-12" db="EMBL/GenBank/DDBJ databases">
        <title>Dusodibacter welbiota gen. nov., sp. nov., isolated from human faeces and emended description of the Oscillibacter genus.</title>
        <authorList>
            <person name="Le Roy T."/>
            <person name="Van der Smissen P."/>
            <person name="Delzenne N."/>
            <person name="Muccioli G."/>
            <person name="Collet J.F."/>
            <person name="Cani P.D."/>
        </authorList>
    </citation>
    <scope>NUCLEOTIDE SEQUENCE [LARGE SCALE GENOMIC DNA]</scope>
    <source>
        <strain evidence="2">J115</strain>
    </source>
</reference>
<dbReference type="AlphaFoldDB" id="A0A4D7AKQ9"/>
<evidence type="ECO:0000313" key="2">
    <source>
        <dbReference type="Proteomes" id="UP000298642"/>
    </source>
</evidence>
<sequence>MARYIPPYQKRDRSMRPLKSVLIHSVGWHLSELLDLIPTPIDHSDSVTGKVPERVTEKEKKISELLVEAPEAINGSPQVHTSYASH</sequence>
<dbReference type="Proteomes" id="UP000298642">
    <property type="component" value="Chromosome"/>
</dbReference>
<evidence type="ECO:0000313" key="1">
    <source>
        <dbReference type="EMBL" id="QCI58161.1"/>
    </source>
</evidence>
<gene>
    <name evidence="1" type="ORF">EIO64_02065</name>
</gene>
<accession>A0A4D7AKQ9</accession>
<dbReference type="RefSeq" id="WP_136890733.1">
    <property type="nucleotide sequence ID" value="NZ_CP034413.3"/>
</dbReference>
<dbReference type="EMBL" id="CP034413">
    <property type="protein sequence ID" value="QCI58161.1"/>
    <property type="molecule type" value="Genomic_DNA"/>
</dbReference>